<evidence type="ECO:0000256" key="5">
    <source>
        <dbReference type="SAM" id="Phobius"/>
    </source>
</evidence>
<feature type="transmembrane region" description="Helical" evidence="5">
    <location>
        <begin position="7"/>
        <end position="26"/>
    </location>
</feature>
<protein>
    <submittedName>
        <fullName evidence="7">Unannotated protein</fullName>
    </submittedName>
</protein>
<comment type="subcellular location">
    <subcellularLocation>
        <location evidence="1">Membrane</location>
        <topology evidence="1">Multi-pass membrane protein</topology>
    </subcellularLocation>
</comment>
<evidence type="ECO:0000256" key="4">
    <source>
        <dbReference type="ARBA" id="ARBA00023136"/>
    </source>
</evidence>
<dbReference type="GO" id="GO:0016020">
    <property type="term" value="C:membrane"/>
    <property type="evidence" value="ECO:0007669"/>
    <property type="project" value="UniProtKB-SubCell"/>
</dbReference>
<feature type="transmembrane region" description="Helical" evidence="5">
    <location>
        <begin position="64"/>
        <end position="82"/>
    </location>
</feature>
<accession>A0A6J6NJW9</accession>
<reference evidence="7" key="1">
    <citation type="submission" date="2020-05" db="EMBL/GenBank/DDBJ databases">
        <authorList>
            <person name="Chiriac C."/>
            <person name="Salcher M."/>
            <person name="Ghai R."/>
            <person name="Kavagutti S V."/>
        </authorList>
    </citation>
    <scope>NUCLEOTIDE SEQUENCE</scope>
</reference>
<feature type="transmembrane region" description="Helical" evidence="5">
    <location>
        <begin position="268"/>
        <end position="285"/>
    </location>
</feature>
<feature type="transmembrane region" description="Helical" evidence="5">
    <location>
        <begin position="32"/>
        <end position="52"/>
    </location>
</feature>
<gene>
    <name evidence="7" type="ORF">UFOPK2370_00550</name>
</gene>
<feature type="transmembrane region" description="Helical" evidence="5">
    <location>
        <begin position="88"/>
        <end position="112"/>
    </location>
</feature>
<evidence type="ECO:0000259" key="6">
    <source>
        <dbReference type="Pfam" id="PF00892"/>
    </source>
</evidence>
<feature type="transmembrane region" description="Helical" evidence="5">
    <location>
        <begin position="213"/>
        <end position="232"/>
    </location>
</feature>
<evidence type="ECO:0000256" key="1">
    <source>
        <dbReference type="ARBA" id="ARBA00004141"/>
    </source>
</evidence>
<dbReference type="InterPro" id="IPR037185">
    <property type="entry name" value="EmrE-like"/>
</dbReference>
<feature type="domain" description="EamA" evidence="6">
    <location>
        <begin position="4"/>
        <end position="138"/>
    </location>
</feature>
<dbReference type="EMBL" id="CAEZXK010000010">
    <property type="protein sequence ID" value="CAB4684653.1"/>
    <property type="molecule type" value="Genomic_DNA"/>
</dbReference>
<name>A0A6J6NJW9_9ZZZZ</name>
<feature type="domain" description="EamA" evidence="6">
    <location>
        <begin position="150"/>
        <end position="284"/>
    </location>
</feature>
<evidence type="ECO:0000256" key="2">
    <source>
        <dbReference type="ARBA" id="ARBA00022692"/>
    </source>
</evidence>
<dbReference type="AlphaFoldDB" id="A0A6J6NJW9"/>
<keyword evidence="4 5" id="KW-0472">Membrane</keyword>
<feature type="transmembrane region" description="Helical" evidence="5">
    <location>
        <begin position="149"/>
        <end position="168"/>
    </location>
</feature>
<dbReference type="InterPro" id="IPR000620">
    <property type="entry name" value="EamA_dom"/>
</dbReference>
<dbReference type="PANTHER" id="PTHR32322">
    <property type="entry name" value="INNER MEMBRANE TRANSPORTER"/>
    <property type="match status" value="1"/>
</dbReference>
<feature type="transmembrane region" description="Helical" evidence="5">
    <location>
        <begin position="244"/>
        <end position="262"/>
    </location>
</feature>
<keyword evidence="2 5" id="KW-0812">Transmembrane</keyword>
<dbReference type="InterPro" id="IPR050638">
    <property type="entry name" value="AA-Vitamin_Transporters"/>
</dbReference>
<dbReference type="SUPFAM" id="SSF103481">
    <property type="entry name" value="Multidrug resistance efflux transporter EmrE"/>
    <property type="match status" value="2"/>
</dbReference>
<feature type="transmembrane region" description="Helical" evidence="5">
    <location>
        <begin position="180"/>
        <end position="201"/>
    </location>
</feature>
<proteinExistence type="predicted"/>
<sequence length="288" mass="30772">MSRKGLILFIACGIAWGMPYAFISIAVEQFDVATIVLARCLIGAAVLIPFAIYRKAIMPALKHWRWVLVFALLEMVGPWFLITNAERTISSGLTGLLIAIVPFWGVFIAYYFLGDKSVKHPKTIFGLIIGFAGVLLLVGVDAFSANLDLLGVGAVILASLGYAIAPAVSSRTIGHLDSVGVIALSMGFVSVIYAIPGFIALPASIPTAKFDGWMALIVLGVVCSAIAFILFFDLIKEIGSARATLITYPNTAVAFLLGIVFLSEPITLGMILGFPLVLIGSYFASKRH</sequence>
<keyword evidence="3 5" id="KW-1133">Transmembrane helix</keyword>
<organism evidence="7">
    <name type="scientific">freshwater metagenome</name>
    <dbReference type="NCBI Taxonomy" id="449393"/>
    <lineage>
        <taxon>unclassified sequences</taxon>
        <taxon>metagenomes</taxon>
        <taxon>ecological metagenomes</taxon>
    </lineage>
</organism>
<evidence type="ECO:0000313" key="7">
    <source>
        <dbReference type="EMBL" id="CAB4684653.1"/>
    </source>
</evidence>
<dbReference type="Pfam" id="PF00892">
    <property type="entry name" value="EamA"/>
    <property type="match status" value="2"/>
</dbReference>
<evidence type="ECO:0000256" key="3">
    <source>
        <dbReference type="ARBA" id="ARBA00022989"/>
    </source>
</evidence>
<dbReference type="PANTHER" id="PTHR32322:SF2">
    <property type="entry name" value="EAMA DOMAIN-CONTAINING PROTEIN"/>
    <property type="match status" value="1"/>
</dbReference>
<feature type="transmembrane region" description="Helical" evidence="5">
    <location>
        <begin position="124"/>
        <end position="143"/>
    </location>
</feature>